<name>A0A7W5UIM2_9BACT</name>
<dbReference type="RefSeq" id="WP_183694549.1">
    <property type="nucleotide sequence ID" value="NZ_JACICA010000002.1"/>
</dbReference>
<organism evidence="2 3">
    <name type="scientific">Alloprevotella rava</name>
    <dbReference type="NCBI Taxonomy" id="671218"/>
    <lineage>
        <taxon>Bacteria</taxon>
        <taxon>Pseudomonadati</taxon>
        <taxon>Bacteroidota</taxon>
        <taxon>Bacteroidia</taxon>
        <taxon>Bacteroidales</taxon>
        <taxon>Prevotellaceae</taxon>
        <taxon>Alloprevotella</taxon>
    </lineage>
</organism>
<feature type="chain" id="PRO_5030987804" description="DUF4252 domain-containing protein" evidence="1">
    <location>
        <begin position="20"/>
        <end position="156"/>
    </location>
</feature>
<protein>
    <recommendedName>
        <fullName evidence="4">DUF4252 domain-containing protein</fullName>
    </recommendedName>
</protein>
<evidence type="ECO:0008006" key="4">
    <source>
        <dbReference type="Google" id="ProtNLM"/>
    </source>
</evidence>
<gene>
    <name evidence="2" type="ORF">FHS60_000541</name>
</gene>
<evidence type="ECO:0000313" key="3">
    <source>
        <dbReference type="Proteomes" id="UP000541425"/>
    </source>
</evidence>
<proteinExistence type="predicted"/>
<dbReference type="EMBL" id="JACICA010000002">
    <property type="protein sequence ID" value="MBB3702088.1"/>
    <property type="molecule type" value="Genomic_DNA"/>
</dbReference>
<comment type="caution">
    <text evidence="2">The sequence shown here is derived from an EMBL/GenBank/DDBJ whole genome shotgun (WGS) entry which is preliminary data.</text>
</comment>
<reference evidence="2 3" key="1">
    <citation type="submission" date="2020-08" db="EMBL/GenBank/DDBJ databases">
        <title>Genomic Encyclopedia of Type Strains, Phase IV (KMG-IV): sequencing the most valuable type-strain genomes for metagenomic binning, comparative biology and taxonomic classification.</title>
        <authorList>
            <person name="Goeker M."/>
        </authorList>
    </citation>
    <scope>NUCLEOTIDE SEQUENCE [LARGE SCALE GENOMIC DNA]</scope>
    <source>
        <strain evidence="2 3">DSM 22548</strain>
    </source>
</reference>
<dbReference type="Proteomes" id="UP000541425">
    <property type="component" value="Unassembled WGS sequence"/>
</dbReference>
<feature type="signal peptide" evidence="1">
    <location>
        <begin position="1"/>
        <end position="19"/>
    </location>
</feature>
<dbReference type="AlphaFoldDB" id="A0A7W5UIM2"/>
<dbReference type="Pfam" id="PF14060">
    <property type="entry name" value="DUF4252"/>
    <property type="match status" value="1"/>
</dbReference>
<accession>A0A7W5UIM2</accession>
<evidence type="ECO:0000313" key="2">
    <source>
        <dbReference type="EMBL" id="MBB3702088.1"/>
    </source>
</evidence>
<evidence type="ECO:0000256" key="1">
    <source>
        <dbReference type="SAM" id="SignalP"/>
    </source>
</evidence>
<dbReference type="InterPro" id="IPR025348">
    <property type="entry name" value="DUF4252"/>
</dbReference>
<sequence>MKRLLSILLLALMSMAVAAQNETDFALHFMKMYAQGTSLTCKTVSPTMMSAMLQSDAINKDKDTESLLRQIRSIRTISNDKSSETQALHEKAETLIKTNKGRYQLYDTFDGKNLYTRKRGETFVEVVLITKQEGHLYIIDLTGRMTEAFIKKITNT</sequence>
<keyword evidence="1" id="KW-0732">Signal</keyword>